<dbReference type="RefSeq" id="WP_134752022.1">
    <property type="nucleotide sequence ID" value="NZ_MYFO02000002.1"/>
</dbReference>
<dbReference type="Pfam" id="PF01738">
    <property type="entry name" value="DLH"/>
    <property type="match status" value="1"/>
</dbReference>
<evidence type="ECO:0000313" key="3">
    <source>
        <dbReference type="Proteomes" id="UP000298246"/>
    </source>
</evidence>
<dbReference type="PANTHER" id="PTHR46623:SF6">
    <property type="entry name" value="ALPHA_BETA-HYDROLASES SUPERFAMILY PROTEIN"/>
    <property type="match status" value="1"/>
</dbReference>
<dbReference type="InterPro" id="IPR051049">
    <property type="entry name" value="Dienelactone_hydrolase-like"/>
</dbReference>
<sequence>MSLTTEWVRYGHDGRYKGYAAWPASFVEPQPSILILQEIWGVDRHIQDVARRFASAGYVAFAPDYFSVDGEREEALTEERVEEAKSFLNELPPAVWRDVDGRARALASGHYAPEQRERIEATLGRIFATGARLGEFAVQTLETAGFLRDTFEPSCGRKTAAVGFCFGGSLAIALAAQDSALSGAVTFYGAAPQGIQLEAIQCPVFGIYGEADRRVTETVPVLEAGLLAAGKSFRYHIYPDAQHAFFNDTRPTYNAEAAREAYARTLNFLWAALH</sequence>
<accession>A0A4Y8Q512</accession>
<name>A0A4Y8Q512_9BACL</name>
<protein>
    <submittedName>
        <fullName evidence="2">Dienelactone hydrolase</fullName>
    </submittedName>
</protein>
<dbReference type="SUPFAM" id="SSF53474">
    <property type="entry name" value="alpha/beta-Hydrolases"/>
    <property type="match status" value="1"/>
</dbReference>
<dbReference type="AlphaFoldDB" id="A0A4Y8Q512"/>
<gene>
    <name evidence="2" type="ORF">B5M42_09255</name>
</gene>
<dbReference type="GO" id="GO:0016787">
    <property type="term" value="F:hydrolase activity"/>
    <property type="evidence" value="ECO:0007669"/>
    <property type="project" value="UniProtKB-KW"/>
</dbReference>
<evidence type="ECO:0000259" key="1">
    <source>
        <dbReference type="Pfam" id="PF01738"/>
    </source>
</evidence>
<feature type="domain" description="Dienelactone hydrolase" evidence="1">
    <location>
        <begin position="17"/>
        <end position="270"/>
    </location>
</feature>
<dbReference type="Proteomes" id="UP000298246">
    <property type="component" value="Unassembled WGS sequence"/>
</dbReference>
<keyword evidence="2" id="KW-0378">Hydrolase</keyword>
<evidence type="ECO:0000313" key="2">
    <source>
        <dbReference type="EMBL" id="TFE88624.1"/>
    </source>
</evidence>
<proteinExistence type="predicted"/>
<organism evidence="2 3">
    <name type="scientific">Paenibacillus athensensis</name>
    <dbReference type="NCBI Taxonomy" id="1967502"/>
    <lineage>
        <taxon>Bacteria</taxon>
        <taxon>Bacillati</taxon>
        <taxon>Bacillota</taxon>
        <taxon>Bacilli</taxon>
        <taxon>Bacillales</taxon>
        <taxon>Paenibacillaceae</taxon>
        <taxon>Paenibacillus</taxon>
    </lineage>
</organism>
<dbReference type="EMBL" id="MYFO01000009">
    <property type="protein sequence ID" value="TFE88624.1"/>
    <property type="molecule type" value="Genomic_DNA"/>
</dbReference>
<reference evidence="2 3" key="1">
    <citation type="submission" date="2017-03" db="EMBL/GenBank/DDBJ databases">
        <title>Isolation of Levoglucosan Utilizing Bacteria.</title>
        <authorList>
            <person name="Arya A.S."/>
        </authorList>
    </citation>
    <scope>NUCLEOTIDE SEQUENCE [LARGE SCALE GENOMIC DNA]</scope>
    <source>
        <strain evidence="2 3">MEC069</strain>
    </source>
</reference>
<dbReference type="PANTHER" id="PTHR46623">
    <property type="entry name" value="CARBOXYMETHYLENEBUTENOLIDASE-RELATED"/>
    <property type="match status" value="1"/>
</dbReference>
<dbReference type="Gene3D" id="3.40.50.1820">
    <property type="entry name" value="alpha/beta hydrolase"/>
    <property type="match status" value="1"/>
</dbReference>
<dbReference type="InterPro" id="IPR002925">
    <property type="entry name" value="Dienelactn_hydro"/>
</dbReference>
<comment type="caution">
    <text evidence="2">The sequence shown here is derived from an EMBL/GenBank/DDBJ whole genome shotgun (WGS) entry which is preliminary data.</text>
</comment>
<keyword evidence="3" id="KW-1185">Reference proteome</keyword>
<dbReference type="OrthoDB" id="9771666at2"/>
<dbReference type="InterPro" id="IPR029058">
    <property type="entry name" value="AB_hydrolase_fold"/>
</dbReference>